<protein>
    <submittedName>
        <fullName evidence="1">Uncharacterized protein</fullName>
    </submittedName>
</protein>
<dbReference type="PANTHER" id="PTHR45823">
    <property type="entry name" value="T-SNARE COILED-COIL HOMOLOGY DOMAIN-CONTAINING PROTEIN"/>
    <property type="match status" value="1"/>
</dbReference>
<dbReference type="OrthoDB" id="8300214at2759"/>
<dbReference type="EMBL" id="KQ418245">
    <property type="protein sequence ID" value="KOF88123.1"/>
    <property type="molecule type" value="Genomic_DNA"/>
</dbReference>
<dbReference type="AlphaFoldDB" id="A0A0L8HFW0"/>
<accession>A0A0L8HFW0</accession>
<sequence length="138" mass="15485">NGWDDGQRAVQLAASLKGTARKVLSQLSVEDRSCCCLLVEVLERRYGTMCLSEVYRVRFQTHIRARGESLQQPVQELLVLLKEQIIYALGRAELKVQVKQAQVNTMQEVLARALKFESCGKISGGLQFQIQSKEGEST</sequence>
<reference evidence="1" key="1">
    <citation type="submission" date="2015-07" db="EMBL/GenBank/DDBJ databases">
        <title>MeaNS - Measles Nucleotide Surveillance Program.</title>
        <authorList>
            <person name="Tran T."/>
            <person name="Druce J."/>
        </authorList>
    </citation>
    <scope>NUCLEOTIDE SEQUENCE</scope>
    <source>
        <strain evidence="1">UCB-OBI-ISO-001</strain>
        <tissue evidence="1">Gonad</tissue>
    </source>
</reference>
<name>A0A0L8HFW0_OCTBM</name>
<evidence type="ECO:0000313" key="1">
    <source>
        <dbReference type="EMBL" id="KOF88123.1"/>
    </source>
</evidence>
<organism evidence="1">
    <name type="scientific">Octopus bimaculoides</name>
    <name type="common">California two-spotted octopus</name>
    <dbReference type="NCBI Taxonomy" id="37653"/>
    <lineage>
        <taxon>Eukaryota</taxon>
        <taxon>Metazoa</taxon>
        <taxon>Spiralia</taxon>
        <taxon>Lophotrochozoa</taxon>
        <taxon>Mollusca</taxon>
        <taxon>Cephalopoda</taxon>
        <taxon>Coleoidea</taxon>
        <taxon>Octopodiformes</taxon>
        <taxon>Octopoda</taxon>
        <taxon>Incirrata</taxon>
        <taxon>Octopodidae</taxon>
        <taxon>Octopus</taxon>
    </lineage>
</organism>
<feature type="non-terminal residue" evidence="1">
    <location>
        <position position="1"/>
    </location>
</feature>
<dbReference type="PANTHER" id="PTHR45823:SF1">
    <property type="entry name" value="T-SNARE COILED-COIL HOMOLOGY DOMAIN-CONTAINING PROTEIN"/>
    <property type="match status" value="1"/>
</dbReference>
<proteinExistence type="predicted"/>
<gene>
    <name evidence="1" type="ORF">OCBIM_22015434mg</name>
</gene>